<sequence>MDSKTTSPTAPNPLAAMLHNTSVDKEKGTESSNTASDMFKSVQNKYNIIKEGENLVLESSDTINHFLKSIPLFLAEVLKNDQSRSIVAETTGADGSDPVSQAVTTNRTLESHLVDIIDMIPPEPSTLPVTSIAERYTRSMLKSLIGYPLYDPKPFSELSKEYPRNGVNIGDVGFIRGDGTFDFLFNICPSKNASINPPNLPDGFSLETAHEFTTRDRELLPRNTSLFERPITRTNSGEYICEGLEGAILELPQGAMLDEATNMLPFEKLAARHAVQWYEYTMTRGRKISNGSLYLITSSTKCTQWGTAVFDRTCASGQGLNFDKKKSRPVGKTPAKYQWKGSRAFPTKVFDPIKGSTPNQCVFLGGYKITIRQDIFDNLYSDQLRGSNPAMRSSSLQAGSSTTRSSGGRGNDPMSKTLTGGGLFSPITMSTPIKSGEVILFASFNSPIVHPSDLINAALMSQNQGAKVALTHDDVWCHLLRDNFPKLNYATLLNIARSYTITVDEYECISLQKISDSSNVLDRSSRPLPEDYTPVSSLISLTFPRELVERILLLLDPKSILICRLVNRRFNEIIRSSTLLQYALACKAADVIDNPRSTISCAERLEALEKREDAWRTLKPVFKMTIKVKHQPSAIYGLTEGAYFLDDHNGKDLHYCKLPSSPKDNPQWFKVQGHGPEEGRPENFVNFVTAVYEHDLIIKIISSDIGDQVDMQRHSLDLVLLKFSTGEYHTLARNPRIHVQRSPSAELWVSPTIVGDNIALVVHSEDDTVPDKLFIFDWKTGHKRLQHETTENAYSDLIFISPEILLVPNFVQSHFEVWHLPPSHPNPKPPVQILALQIPAISPDCSLVSISCDGEPNPFLHSMPYLPQRPFFPSPENSIIVANLRFSSPFHRRRRASYTLIMHRRALLDTIEKWTSPSVVEQQEDLPTWLMNEITVHNTADPEDGPVRLGAQSKLLSIIPRPRPSPRFCGAPASPASSSSISSGLSTTSSPSLHSFLQVKWADWGPPISRWFPVKEIQAQFITSFGQRCAFLFPNPRNRRKTMVTVVDFNPHNFRRMKLCPRGEGEDKGSTGNGGDEKEDEGELEILDHENIFSEEVYMGLKCVVYHTPDQYDFNQLLMDEERLLGLKLNREQNVERVEVLYFG</sequence>
<proteinExistence type="predicted"/>
<dbReference type="OrthoDB" id="2745718at2759"/>
<keyword evidence="4" id="KW-1185">Reference proteome</keyword>
<feature type="region of interest" description="Disordered" evidence="1">
    <location>
        <begin position="388"/>
        <end position="415"/>
    </location>
</feature>
<feature type="compositionally biased region" description="Low complexity" evidence="1">
    <location>
        <begin position="966"/>
        <end position="985"/>
    </location>
</feature>
<dbReference type="SUPFAM" id="SSF81383">
    <property type="entry name" value="F-box domain"/>
    <property type="match status" value="1"/>
</dbReference>
<feature type="compositionally biased region" description="Polar residues" evidence="1">
    <location>
        <begin position="388"/>
        <end position="398"/>
    </location>
</feature>
<dbReference type="AlphaFoldDB" id="A0A0C2WQJ7"/>
<organism evidence="3 4">
    <name type="scientific">Amanita muscaria (strain Koide BX008)</name>
    <dbReference type="NCBI Taxonomy" id="946122"/>
    <lineage>
        <taxon>Eukaryota</taxon>
        <taxon>Fungi</taxon>
        <taxon>Dikarya</taxon>
        <taxon>Basidiomycota</taxon>
        <taxon>Agaricomycotina</taxon>
        <taxon>Agaricomycetes</taxon>
        <taxon>Agaricomycetidae</taxon>
        <taxon>Agaricales</taxon>
        <taxon>Pluteineae</taxon>
        <taxon>Amanitaceae</taxon>
        <taxon>Amanita</taxon>
    </lineage>
</organism>
<dbReference type="InParanoid" id="A0A0C2WQJ7"/>
<dbReference type="Proteomes" id="UP000054549">
    <property type="component" value="Unassembled WGS sequence"/>
</dbReference>
<dbReference type="Pfam" id="PF00646">
    <property type="entry name" value="F-box"/>
    <property type="match status" value="1"/>
</dbReference>
<gene>
    <name evidence="3" type="ORF">M378DRAFT_163905</name>
</gene>
<dbReference type="Gene3D" id="1.20.1280.50">
    <property type="match status" value="1"/>
</dbReference>
<feature type="region of interest" description="Disordered" evidence="1">
    <location>
        <begin position="1060"/>
        <end position="1082"/>
    </location>
</feature>
<evidence type="ECO:0000313" key="3">
    <source>
        <dbReference type="EMBL" id="KIL63942.1"/>
    </source>
</evidence>
<dbReference type="InterPro" id="IPR001810">
    <property type="entry name" value="F-box_dom"/>
</dbReference>
<dbReference type="InterPro" id="IPR036047">
    <property type="entry name" value="F-box-like_dom_sf"/>
</dbReference>
<evidence type="ECO:0000313" key="4">
    <source>
        <dbReference type="Proteomes" id="UP000054549"/>
    </source>
</evidence>
<name>A0A0C2WQJ7_AMAMK</name>
<reference evidence="3 4" key="1">
    <citation type="submission" date="2014-04" db="EMBL/GenBank/DDBJ databases">
        <title>Evolutionary Origins and Diversification of the Mycorrhizal Mutualists.</title>
        <authorList>
            <consortium name="DOE Joint Genome Institute"/>
            <consortium name="Mycorrhizal Genomics Consortium"/>
            <person name="Kohler A."/>
            <person name="Kuo A."/>
            <person name="Nagy L.G."/>
            <person name="Floudas D."/>
            <person name="Copeland A."/>
            <person name="Barry K.W."/>
            <person name="Cichocki N."/>
            <person name="Veneault-Fourrey C."/>
            <person name="LaButti K."/>
            <person name="Lindquist E.A."/>
            <person name="Lipzen A."/>
            <person name="Lundell T."/>
            <person name="Morin E."/>
            <person name="Murat C."/>
            <person name="Riley R."/>
            <person name="Ohm R."/>
            <person name="Sun H."/>
            <person name="Tunlid A."/>
            <person name="Henrissat B."/>
            <person name="Grigoriev I.V."/>
            <person name="Hibbett D.S."/>
            <person name="Martin F."/>
        </authorList>
    </citation>
    <scope>NUCLEOTIDE SEQUENCE [LARGE SCALE GENOMIC DNA]</scope>
    <source>
        <strain evidence="3 4">Koide BX008</strain>
    </source>
</reference>
<dbReference type="EMBL" id="KN818254">
    <property type="protein sequence ID" value="KIL63942.1"/>
    <property type="molecule type" value="Genomic_DNA"/>
</dbReference>
<dbReference type="PROSITE" id="PS50181">
    <property type="entry name" value="FBOX"/>
    <property type="match status" value="1"/>
</dbReference>
<evidence type="ECO:0000256" key="1">
    <source>
        <dbReference type="SAM" id="MobiDB-lite"/>
    </source>
</evidence>
<dbReference type="HOGENOM" id="CLU_293717_0_0_1"/>
<accession>A0A0C2WQJ7</accession>
<feature type="region of interest" description="Disordered" evidence="1">
    <location>
        <begin position="961"/>
        <end position="985"/>
    </location>
</feature>
<feature type="domain" description="F-box" evidence="2">
    <location>
        <begin position="537"/>
        <end position="583"/>
    </location>
</feature>
<protein>
    <recommendedName>
        <fullName evidence="2">F-box domain-containing protein</fullName>
    </recommendedName>
</protein>
<dbReference type="SMART" id="SM00256">
    <property type="entry name" value="FBOX"/>
    <property type="match status" value="1"/>
</dbReference>
<evidence type="ECO:0000259" key="2">
    <source>
        <dbReference type="PROSITE" id="PS50181"/>
    </source>
</evidence>